<name>A0A8C9SQK2_SCLFO</name>
<dbReference type="Proteomes" id="UP000694397">
    <property type="component" value="Chromosome 12"/>
</dbReference>
<dbReference type="Gene3D" id="3.40.50.360">
    <property type="match status" value="2"/>
</dbReference>
<dbReference type="OrthoDB" id="26889at2759"/>
<dbReference type="GO" id="GO:0003955">
    <property type="term" value="F:NAD(P)H dehydrogenase (quinone) activity"/>
    <property type="evidence" value="ECO:0007669"/>
    <property type="project" value="TreeGrafter"/>
</dbReference>
<dbReference type="GO" id="GO:0005829">
    <property type="term" value="C:cytosol"/>
    <property type="evidence" value="ECO:0007669"/>
    <property type="project" value="TreeGrafter"/>
</dbReference>
<sequence>LVAKNVLTAYTRQSVTSFNAAALDTAVKALHLQNCNVVVSDLYVTKFKASATAEDITGTLKNPQDFRYGEESLLQQKVKEADEGIFKDKKAMLSFTTGSFESMRRPDGISGISVTLWPLQNGILRYPGPTDTLGSCCLDHWLLLDWGGGWGGGCWWLLPSE</sequence>
<evidence type="ECO:0000256" key="1">
    <source>
        <dbReference type="ARBA" id="ARBA00023002"/>
    </source>
</evidence>
<dbReference type="InterPro" id="IPR051545">
    <property type="entry name" value="NAD(P)H_dehydrogenase_qn"/>
</dbReference>
<keyword evidence="1" id="KW-0560">Oxidoreductase</keyword>
<proteinExistence type="predicted"/>
<accession>A0A8C9SQK2</accession>
<dbReference type="AlphaFoldDB" id="A0A8C9SQK2"/>
<dbReference type="InterPro" id="IPR029039">
    <property type="entry name" value="Flavoprotein-like_sf"/>
</dbReference>
<evidence type="ECO:0000313" key="3">
    <source>
        <dbReference type="Proteomes" id="UP000694397"/>
    </source>
</evidence>
<dbReference type="PANTHER" id="PTHR10204">
    <property type="entry name" value="NAD P H OXIDOREDUCTASE-RELATED"/>
    <property type="match status" value="1"/>
</dbReference>
<keyword evidence="3" id="KW-1185">Reference proteome</keyword>
<dbReference type="GeneTree" id="ENSGT01030000237276"/>
<reference evidence="2 3" key="1">
    <citation type="submission" date="2019-04" db="EMBL/GenBank/DDBJ databases">
        <authorList>
            <consortium name="Wellcome Sanger Institute Data Sharing"/>
        </authorList>
    </citation>
    <scope>NUCLEOTIDE SEQUENCE [LARGE SCALE GENOMIC DNA]</scope>
</reference>
<dbReference type="SUPFAM" id="SSF52218">
    <property type="entry name" value="Flavoproteins"/>
    <property type="match status" value="1"/>
</dbReference>
<reference evidence="2" key="2">
    <citation type="submission" date="2025-08" db="UniProtKB">
        <authorList>
            <consortium name="Ensembl"/>
        </authorList>
    </citation>
    <scope>IDENTIFICATION</scope>
</reference>
<protein>
    <submittedName>
        <fullName evidence="2">Uncharacterized protein</fullName>
    </submittedName>
</protein>
<organism evidence="2 3">
    <name type="scientific">Scleropages formosus</name>
    <name type="common">Asian bonytongue</name>
    <name type="synonym">Osteoglossum formosum</name>
    <dbReference type="NCBI Taxonomy" id="113540"/>
    <lineage>
        <taxon>Eukaryota</taxon>
        <taxon>Metazoa</taxon>
        <taxon>Chordata</taxon>
        <taxon>Craniata</taxon>
        <taxon>Vertebrata</taxon>
        <taxon>Euteleostomi</taxon>
        <taxon>Actinopterygii</taxon>
        <taxon>Neopterygii</taxon>
        <taxon>Teleostei</taxon>
        <taxon>Osteoglossocephala</taxon>
        <taxon>Osteoglossomorpha</taxon>
        <taxon>Osteoglossiformes</taxon>
        <taxon>Osteoglossidae</taxon>
        <taxon>Scleropages</taxon>
    </lineage>
</organism>
<dbReference type="PANTHER" id="PTHR10204:SF34">
    <property type="entry name" value="NAD(P)H DEHYDROGENASE [QUINONE] 1 ISOFORM 1"/>
    <property type="match status" value="1"/>
</dbReference>
<dbReference type="Ensembl" id="ENSSFOT00015037000.2">
    <property type="protein sequence ID" value="ENSSFOP00015036606.2"/>
    <property type="gene ID" value="ENSSFOG00015023277.2"/>
</dbReference>
<reference evidence="2" key="3">
    <citation type="submission" date="2025-09" db="UniProtKB">
        <authorList>
            <consortium name="Ensembl"/>
        </authorList>
    </citation>
    <scope>IDENTIFICATION</scope>
</reference>
<evidence type="ECO:0000313" key="2">
    <source>
        <dbReference type="Ensembl" id="ENSSFOP00015036606.2"/>
    </source>
</evidence>